<dbReference type="InterPro" id="IPR050362">
    <property type="entry name" value="Cation-dep_OMT"/>
</dbReference>
<dbReference type="SUPFAM" id="SSF53335">
    <property type="entry name" value="S-adenosyl-L-methionine-dependent methyltransferases"/>
    <property type="match status" value="1"/>
</dbReference>
<evidence type="ECO:0000313" key="5">
    <source>
        <dbReference type="Proteomes" id="UP000002204"/>
    </source>
</evidence>
<dbReference type="PANTHER" id="PTHR10509">
    <property type="entry name" value="O-METHYLTRANSFERASE-RELATED"/>
    <property type="match status" value="1"/>
</dbReference>
<dbReference type="KEGG" id="rer:RER_26160"/>
<dbReference type="EMBL" id="AP008957">
    <property type="protein sequence ID" value="BAH33324.1"/>
    <property type="molecule type" value="Genomic_DNA"/>
</dbReference>
<dbReference type="PANTHER" id="PTHR10509:SF14">
    <property type="entry name" value="CAFFEOYL-COA O-METHYLTRANSFERASE 3-RELATED"/>
    <property type="match status" value="1"/>
</dbReference>
<evidence type="ECO:0000256" key="3">
    <source>
        <dbReference type="ARBA" id="ARBA00022691"/>
    </source>
</evidence>
<reference evidence="4 5" key="2">
    <citation type="journal article" date="2006" name="Environ. Microbiol.">
        <title>Sequence analysis of three plasmids harboured in Rhodococcus erythropolis strain PR4.</title>
        <authorList>
            <person name="Sekine M."/>
            <person name="Tanikawa S."/>
            <person name="Omata S."/>
            <person name="Saito M."/>
            <person name="Fujisawa T."/>
            <person name="Tsukatani N."/>
            <person name="Tajima T."/>
            <person name="Sekigawa T."/>
            <person name="Kosugi H."/>
            <person name="Matsuo Y."/>
            <person name="Nishiko R."/>
            <person name="Imamura K."/>
            <person name="Ito M."/>
            <person name="Narita H."/>
            <person name="Tago S."/>
            <person name="Fujita N."/>
            <person name="Harayama S."/>
        </authorList>
    </citation>
    <scope>NUCLEOTIDE SEQUENCE [LARGE SCALE GENOMIC DNA]</scope>
    <source>
        <strain evidence="5">PR4 / NBRC 100887</strain>
    </source>
</reference>
<dbReference type="EC" id="2.1.1.-" evidence="4"/>
<dbReference type="AlphaFoldDB" id="C0ZY89"/>
<evidence type="ECO:0000313" key="4">
    <source>
        <dbReference type="EMBL" id="BAH33324.1"/>
    </source>
</evidence>
<dbReference type="GO" id="GO:0032259">
    <property type="term" value="P:methylation"/>
    <property type="evidence" value="ECO:0007669"/>
    <property type="project" value="UniProtKB-KW"/>
</dbReference>
<dbReference type="eggNOG" id="COG4122">
    <property type="taxonomic scope" value="Bacteria"/>
</dbReference>
<sequence length="254" mass="27181">MLISARPLFVANVSHLPRCLRRPFFSATIVAMEREPDWAEVDGYLVSTLVGEDPVLDAALAANSEAGLPPIDVAPNQGKLLNLLARMCLARNVLEIGTLGGYSTIWLARAVGPSGQVITLEFDPTHADVARANIERAGLADRVDIRVGAALDSLPSIAKEELGPFDLVFIDADKENNTEYVRWALALSHPGTVIIVDNVVRGGHVSNPDIDDERVKASRAVLEMIAAEPKLDGTAIQTVGSKGWDGFAVAVVNE</sequence>
<gene>
    <name evidence="4" type="ordered locus">RER_26160</name>
</gene>
<name>C0ZY89_RHOE4</name>
<dbReference type="InterPro" id="IPR029063">
    <property type="entry name" value="SAM-dependent_MTases_sf"/>
</dbReference>
<dbReference type="GO" id="GO:0008757">
    <property type="term" value="F:S-adenosylmethionine-dependent methyltransferase activity"/>
    <property type="evidence" value="ECO:0007669"/>
    <property type="project" value="TreeGrafter"/>
</dbReference>
<keyword evidence="2 4" id="KW-0808">Transferase</keyword>
<reference evidence="5" key="1">
    <citation type="submission" date="2005-03" db="EMBL/GenBank/DDBJ databases">
        <title>Comparison of the complete genome sequences of Rhodococcus erythropolis PR4 and Rhodococcus opacus B4.</title>
        <authorList>
            <person name="Takarada H."/>
            <person name="Sekine M."/>
            <person name="Hosoyama A."/>
            <person name="Yamada R."/>
            <person name="Fujisawa T."/>
            <person name="Omata S."/>
            <person name="Shimizu A."/>
            <person name="Tsukatani N."/>
            <person name="Tanikawa S."/>
            <person name="Fujita N."/>
            <person name="Harayama S."/>
        </authorList>
    </citation>
    <scope>NUCLEOTIDE SEQUENCE [LARGE SCALE GENOMIC DNA]</scope>
    <source>
        <strain evidence="5">PR4 / NBRC 100887</strain>
    </source>
</reference>
<protein>
    <submittedName>
        <fullName evidence="4">Putative methyltransferase</fullName>
        <ecNumber evidence="4">2.1.1.-</ecNumber>
    </submittedName>
</protein>
<evidence type="ECO:0000256" key="2">
    <source>
        <dbReference type="ARBA" id="ARBA00022679"/>
    </source>
</evidence>
<dbReference type="CDD" id="cd02440">
    <property type="entry name" value="AdoMet_MTases"/>
    <property type="match status" value="1"/>
</dbReference>
<dbReference type="PROSITE" id="PS51682">
    <property type="entry name" value="SAM_OMT_I"/>
    <property type="match status" value="1"/>
</dbReference>
<proteinExistence type="predicted"/>
<evidence type="ECO:0000256" key="1">
    <source>
        <dbReference type="ARBA" id="ARBA00022603"/>
    </source>
</evidence>
<dbReference type="Pfam" id="PF01596">
    <property type="entry name" value="Methyltransf_3"/>
    <property type="match status" value="1"/>
</dbReference>
<dbReference type="InterPro" id="IPR002935">
    <property type="entry name" value="SAM_O-MeTrfase"/>
</dbReference>
<dbReference type="HOGENOM" id="CLU_067676_8_0_11"/>
<dbReference type="Gene3D" id="3.40.50.150">
    <property type="entry name" value="Vaccinia Virus protein VP39"/>
    <property type="match status" value="1"/>
</dbReference>
<keyword evidence="1 4" id="KW-0489">Methyltransferase</keyword>
<accession>C0ZY89</accession>
<dbReference type="Proteomes" id="UP000002204">
    <property type="component" value="Chromosome"/>
</dbReference>
<organism evidence="4 5">
    <name type="scientific">Rhodococcus erythropolis (strain PR4 / NBRC 100887)</name>
    <dbReference type="NCBI Taxonomy" id="234621"/>
    <lineage>
        <taxon>Bacteria</taxon>
        <taxon>Bacillati</taxon>
        <taxon>Actinomycetota</taxon>
        <taxon>Actinomycetes</taxon>
        <taxon>Mycobacteriales</taxon>
        <taxon>Nocardiaceae</taxon>
        <taxon>Rhodococcus</taxon>
        <taxon>Rhodococcus erythropolis group</taxon>
    </lineage>
</organism>
<dbReference type="GO" id="GO:0008171">
    <property type="term" value="F:O-methyltransferase activity"/>
    <property type="evidence" value="ECO:0007669"/>
    <property type="project" value="InterPro"/>
</dbReference>
<keyword evidence="3" id="KW-0949">S-adenosyl-L-methionine</keyword>